<name>A0A9P0KCL7_ACAOB</name>
<keyword evidence="2" id="KW-1185">Reference proteome</keyword>
<reference evidence="1" key="1">
    <citation type="submission" date="2022-03" db="EMBL/GenBank/DDBJ databases">
        <authorList>
            <person name="Sayadi A."/>
        </authorList>
    </citation>
    <scope>NUCLEOTIDE SEQUENCE</scope>
</reference>
<dbReference type="OrthoDB" id="6775123at2759"/>
<evidence type="ECO:0000313" key="2">
    <source>
        <dbReference type="Proteomes" id="UP001152888"/>
    </source>
</evidence>
<dbReference type="EMBL" id="CAKOFQ010006750">
    <property type="protein sequence ID" value="CAH1968097.1"/>
    <property type="molecule type" value="Genomic_DNA"/>
</dbReference>
<accession>A0A9P0KCL7</accession>
<evidence type="ECO:0000313" key="1">
    <source>
        <dbReference type="EMBL" id="CAH1968097.1"/>
    </source>
</evidence>
<gene>
    <name evidence="1" type="ORF">ACAOBT_LOCUS7676</name>
</gene>
<dbReference type="Proteomes" id="UP001152888">
    <property type="component" value="Unassembled WGS sequence"/>
</dbReference>
<comment type="caution">
    <text evidence="1">The sequence shown here is derived from an EMBL/GenBank/DDBJ whole genome shotgun (WGS) entry which is preliminary data.</text>
</comment>
<sequence>MQGRQDILFRGHRDRRRLFSNDITNDENDLNNEGDFRDLIRFRVESGDNLLKKKLRELKSACYKCYARHAVNHFRRDLEHMADVKSSSVSEV</sequence>
<dbReference type="AlphaFoldDB" id="A0A9P0KCL7"/>
<proteinExistence type="predicted"/>
<protein>
    <submittedName>
        <fullName evidence="1">Uncharacterized protein</fullName>
    </submittedName>
</protein>
<organism evidence="1 2">
    <name type="scientific">Acanthoscelides obtectus</name>
    <name type="common">Bean weevil</name>
    <name type="synonym">Bruchus obtectus</name>
    <dbReference type="NCBI Taxonomy" id="200917"/>
    <lineage>
        <taxon>Eukaryota</taxon>
        <taxon>Metazoa</taxon>
        <taxon>Ecdysozoa</taxon>
        <taxon>Arthropoda</taxon>
        <taxon>Hexapoda</taxon>
        <taxon>Insecta</taxon>
        <taxon>Pterygota</taxon>
        <taxon>Neoptera</taxon>
        <taxon>Endopterygota</taxon>
        <taxon>Coleoptera</taxon>
        <taxon>Polyphaga</taxon>
        <taxon>Cucujiformia</taxon>
        <taxon>Chrysomeloidea</taxon>
        <taxon>Chrysomelidae</taxon>
        <taxon>Bruchinae</taxon>
        <taxon>Bruchini</taxon>
        <taxon>Acanthoscelides</taxon>
    </lineage>
</organism>